<organism evidence="1 2">
    <name type="scientific">Puccinia coronata f. sp. avenae</name>
    <dbReference type="NCBI Taxonomy" id="200324"/>
    <lineage>
        <taxon>Eukaryota</taxon>
        <taxon>Fungi</taxon>
        <taxon>Dikarya</taxon>
        <taxon>Basidiomycota</taxon>
        <taxon>Pucciniomycotina</taxon>
        <taxon>Pucciniomycetes</taxon>
        <taxon>Pucciniales</taxon>
        <taxon>Pucciniaceae</taxon>
        <taxon>Puccinia</taxon>
    </lineage>
</organism>
<gene>
    <name evidence="1" type="ORF">PCANC_19468</name>
</gene>
<reference evidence="1 2" key="1">
    <citation type="submission" date="2017-11" db="EMBL/GenBank/DDBJ databases">
        <title>De novo assembly and phasing of dikaryotic genomes from two isolates of Puccinia coronata f. sp. avenae, the causal agent of oat crown rust.</title>
        <authorList>
            <person name="Miller M.E."/>
            <person name="Zhang Y."/>
            <person name="Omidvar V."/>
            <person name="Sperschneider J."/>
            <person name="Schwessinger B."/>
            <person name="Raley C."/>
            <person name="Palmer J.M."/>
            <person name="Garnica D."/>
            <person name="Upadhyaya N."/>
            <person name="Rathjen J."/>
            <person name="Taylor J.M."/>
            <person name="Park R.F."/>
            <person name="Dodds P.N."/>
            <person name="Hirsch C.D."/>
            <person name="Kianian S.F."/>
            <person name="Figueroa M."/>
        </authorList>
    </citation>
    <scope>NUCLEOTIDE SEQUENCE [LARGE SCALE GENOMIC DNA]</scope>
    <source>
        <strain evidence="1">12NC29</strain>
    </source>
</reference>
<dbReference type="Proteomes" id="UP000235388">
    <property type="component" value="Unassembled WGS sequence"/>
</dbReference>
<protein>
    <submittedName>
        <fullName evidence="1">Uncharacterized protein</fullName>
    </submittedName>
</protein>
<accession>A0A2N5SCK8</accession>
<comment type="caution">
    <text evidence="1">The sequence shown here is derived from an EMBL/GenBank/DDBJ whole genome shotgun (WGS) entry which is preliminary data.</text>
</comment>
<dbReference type="InterPro" id="IPR032675">
    <property type="entry name" value="LRR_dom_sf"/>
</dbReference>
<evidence type="ECO:0000313" key="1">
    <source>
        <dbReference type="EMBL" id="PLW11021.1"/>
    </source>
</evidence>
<name>A0A2N5SCK8_9BASI</name>
<dbReference type="AlphaFoldDB" id="A0A2N5SCK8"/>
<keyword evidence="2" id="KW-1185">Reference proteome</keyword>
<dbReference type="OrthoDB" id="10613771at2759"/>
<dbReference type="EMBL" id="PGCJ01001037">
    <property type="protein sequence ID" value="PLW11021.1"/>
    <property type="molecule type" value="Genomic_DNA"/>
</dbReference>
<evidence type="ECO:0000313" key="2">
    <source>
        <dbReference type="Proteomes" id="UP000235388"/>
    </source>
</evidence>
<dbReference type="SUPFAM" id="SSF52047">
    <property type="entry name" value="RNI-like"/>
    <property type="match status" value="1"/>
</dbReference>
<dbReference type="Gene3D" id="3.80.10.10">
    <property type="entry name" value="Ribonuclease Inhibitor"/>
    <property type="match status" value="1"/>
</dbReference>
<proteinExistence type="predicted"/>
<sequence length="326" mass="38307">MNSLPNELLLHICQLASIDEDEQGHHPSSSAYWCWPLSVQESMWCERLEAEQIAWDTSSQFRLISRRLNALMDKRMMDSGCLITLYNQRKYVPRGKDSSSPFRRLKIFTYDGCNQELWDLFKNNCLAIESFFIEMVTSEDWIRLPDLHFQSIRFPRLTTFTFRTNAKNEWFHFKDVMQLLQNTPMLKYLTIFQLQGPDVNTQESFDELLEDQTDKITCQLRSLHIRRVRQLTKENLKSILFNSYQTLKQLTWVFEGPYNNEEGRSQKEIQGILAADLQEAFKPCKELESLRIADLVGDSSTYRSPANQNQDMYQENSPLGAILDLQ</sequence>